<sequence>MSGTFIFNGIDHKSQLLILFPFDEMRWSGQSSAILQLFRSFMTFYRLRHSLLCSLGSRGV</sequence>
<dbReference type="Proteomes" id="UP001163603">
    <property type="component" value="Chromosome 1"/>
</dbReference>
<proteinExistence type="predicted"/>
<evidence type="ECO:0000313" key="1">
    <source>
        <dbReference type="EMBL" id="KAJ0051479.1"/>
    </source>
</evidence>
<gene>
    <name evidence="1" type="ORF">Pint_02031</name>
</gene>
<evidence type="ECO:0000313" key="2">
    <source>
        <dbReference type="Proteomes" id="UP001163603"/>
    </source>
</evidence>
<protein>
    <submittedName>
        <fullName evidence="1">Uncharacterized protein</fullName>
    </submittedName>
</protein>
<dbReference type="EMBL" id="CM047736">
    <property type="protein sequence ID" value="KAJ0051479.1"/>
    <property type="molecule type" value="Genomic_DNA"/>
</dbReference>
<keyword evidence="2" id="KW-1185">Reference proteome</keyword>
<accession>A0ACC0ZH16</accession>
<name>A0ACC0ZH16_9ROSI</name>
<organism evidence="1 2">
    <name type="scientific">Pistacia integerrima</name>
    <dbReference type="NCBI Taxonomy" id="434235"/>
    <lineage>
        <taxon>Eukaryota</taxon>
        <taxon>Viridiplantae</taxon>
        <taxon>Streptophyta</taxon>
        <taxon>Embryophyta</taxon>
        <taxon>Tracheophyta</taxon>
        <taxon>Spermatophyta</taxon>
        <taxon>Magnoliopsida</taxon>
        <taxon>eudicotyledons</taxon>
        <taxon>Gunneridae</taxon>
        <taxon>Pentapetalae</taxon>
        <taxon>rosids</taxon>
        <taxon>malvids</taxon>
        <taxon>Sapindales</taxon>
        <taxon>Anacardiaceae</taxon>
        <taxon>Pistacia</taxon>
    </lineage>
</organism>
<reference evidence="2" key="1">
    <citation type="journal article" date="2023" name="G3 (Bethesda)">
        <title>Genome assembly and association tests identify interacting loci associated with vigor, precocity, and sex in interspecific pistachio rootstocks.</title>
        <authorList>
            <person name="Palmer W."/>
            <person name="Jacygrad E."/>
            <person name="Sagayaradj S."/>
            <person name="Cavanaugh K."/>
            <person name="Han R."/>
            <person name="Bertier L."/>
            <person name="Beede B."/>
            <person name="Kafkas S."/>
            <person name="Golino D."/>
            <person name="Preece J."/>
            <person name="Michelmore R."/>
        </authorList>
    </citation>
    <scope>NUCLEOTIDE SEQUENCE [LARGE SCALE GENOMIC DNA]</scope>
</reference>
<comment type="caution">
    <text evidence="1">The sequence shown here is derived from an EMBL/GenBank/DDBJ whole genome shotgun (WGS) entry which is preliminary data.</text>
</comment>